<dbReference type="Proteomes" id="UP000055590">
    <property type="component" value="Chromosome"/>
</dbReference>
<proteinExistence type="predicted"/>
<feature type="compositionally biased region" description="Low complexity" evidence="1">
    <location>
        <begin position="1"/>
        <end position="16"/>
    </location>
</feature>
<evidence type="ECO:0000256" key="1">
    <source>
        <dbReference type="SAM" id="MobiDB-lite"/>
    </source>
</evidence>
<organism evidence="2 3">
    <name type="scientific">Vulgatibacter incomptus</name>
    <dbReference type="NCBI Taxonomy" id="1391653"/>
    <lineage>
        <taxon>Bacteria</taxon>
        <taxon>Pseudomonadati</taxon>
        <taxon>Myxococcota</taxon>
        <taxon>Myxococcia</taxon>
        <taxon>Myxococcales</taxon>
        <taxon>Cystobacterineae</taxon>
        <taxon>Vulgatibacteraceae</taxon>
        <taxon>Vulgatibacter</taxon>
    </lineage>
</organism>
<protein>
    <submittedName>
        <fullName evidence="2">Uncharacterized protein</fullName>
    </submittedName>
</protein>
<reference evidence="2 3" key="1">
    <citation type="submission" date="2015-08" db="EMBL/GenBank/DDBJ databases">
        <authorList>
            <person name="Babu N.S."/>
            <person name="Beckwith C.J."/>
            <person name="Beseler K.G."/>
            <person name="Brison A."/>
            <person name="Carone J.V."/>
            <person name="Caskin T.P."/>
            <person name="Diamond M."/>
            <person name="Durham M.E."/>
            <person name="Foxe J.M."/>
            <person name="Go M."/>
            <person name="Henderson B.A."/>
            <person name="Jones I.B."/>
            <person name="McGettigan J.A."/>
            <person name="Micheletti S.J."/>
            <person name="Nasrallah M.E."/>
            <person name="Ortiz D."/>
            <person name="Piller C.R."/>
            <person name="Privatt S.R."/>
            <person name="Schneider S.L."/>
            <person name="Sharp S."/>
            <person name="Smith T.C."/>
            <person name="Stanton J.D."/>
            <person name="Ullery H.E."/>
            <person name="Wilson R.J."/>
            <person name="Serrano M.G."/>
            <person name="Buck G."/>
            <person name="Lee V."/>
            <person name="Wang Y."/>
            <person name="Carvalho R."/>
            <person name="Voegtly L."/>
            <person name="Shi R."/>
            <person name="Duckworth R."/>
            <person name="Johnson A."/>
            <person name="Loviza R."/>
            <person name="Walstead R."/>
            <person name="Shah Z."/>
            <person name="Kiflezghi M."/>
            <person name="Wade K."/>
            <person name="Ball S.L."/>
            <person name="Bradley K.W."/>
            <person name="Asai D.J."/>
            <person name="Bowman C.A."/>
            <person name="Russell D.A."/>
            <person name="Pope W.H."/>
            <person name="Jacobs-Sera D."/>
            <person name="Hendrix R.W."/>
            <person name="Hatfull G.F."/>
        </authorList>
    </citation>
    <scope>NUCLEOTIDE SEQUENCE [LARGE SCALE GENOMIC DNA]</scope>
    <source>
        <strain evidence="2 3">DSM 27710</strain>
    </source>
</reference>
<evidence type="ECO:0000313" key="2">
    <source>
        <dbReference type="EMBL" id="AKU90462.1"/>
    </source>
</evidence>
<evidence type="ECO:0000313" key="3">
    <source>
        <dbReference type="Proteomes" id="UP000055590"/>
    </source>
</evidence>
<gene>
    <name evidence="2" type="ORF">AKJ08_0849</name>
</gene>
<dbReference type="EMBL" id="CP012332">
    <property type="protein sequence ID" value="AKU90462.1"/>
    <property type="molecule type" value="Genomic_DNA"/>
</dbReference>
<name>A0A0K1PAD3_9BACT</name>
<keyword evidence="3" id="KW-1185">Reference proteome</keyword>
<feature type="region of interest" description="Disordered" evidence="1">
    <location>
        <begin position="1"/>
        <end position="55"/>
    </location>
</feature>
<sequence>MHSNPSRSRWLASSAAREMENPDSRFKNEGPPGPRPARARGPVRPIFNSTGYFLR</sequence>
<feature type="compositionally biased region" description="Basic and acidic residues" evidence="1">
    <location>
        <begin position="17"/>
        <end position="28"/>
    </location>
</feature>
<dbReference type="AlphaFoldDB" id="A0A0K1PAD3"/>
<accession>A0A0K1PAD3</accession>
<dbReference type="KEGG" id="vin:AKJ08_0849"/>